<reference evidence="3" key="1">
    <citation type="journal article" date="2012" name="Nature">
        <title>A physical, genetic and functional sequence assembly of the barley genome.</title>
        <authorList>
            <consortium name="The International Barley Genome Sequencing Consortium"/>
            <person name="Mayer K.F."/>
            <person name="Waugh R."/>
            <person name="Brown J.W."/>
            <person name="Schulman A."/>
            <person name="Langridge P."/>
            <person name="Platzer M."/>
            <person name="Fincher G.B."/>
            <person name="Muehlbauer G.J."/>
            <person name="Sato K."/>
            <person name="Close T.J."/>
            <person name="Wise R.P."/>
            <person name="Stein N."/>
        </authorList>
    </citation>
    <scope>NUCLEOTIDE SEQUENCE [LARGE SCALE GENOMIC DNA]</scope>
    <source>
        <strain evidence="3">cv. Morex</strain>
    </source>
</reference>
<dbReference type="PANTHER" id="PTHR33320:SF28">
    <property type="entry name" value="METHIONYL-TRNA SYNTHETASE"/>
    <property type="match status" value="1"/>
</dbReference>
<evidence type="ECO:0000313" key="2">
    <source>
        <dbReference type="EnsemblPlants" id="HORVU.MOREX.r3.5HG0441610.1.CDS1"/>
    </source>
</evidence>
<dbReference type="GeneID" id="123398353"/>
<proteinExistence type="predicted"/>
<reference evidence="2" key="3">
    <citation type="submission" date="2022-01" db="UniProtKB">
        <authorList>
            <consortium name="EnsemblPlants"/>
        </authorList>
    </citation>
    <scope>IDENTIFICATION</scope>
    <source>
        <strain evidence="2">subsp. vulgare</strain>
    </source>
</reference>
<dbReference type="EnsemblPlants" id="HORVU.MOREX.r3.5HG0441610.1">
    <property type="protein sequence ID" value="HORVU.MOREX.r3.5HG0441610.1.CDS1"/>
    <property type="gene ID" value="HORVU.MOREX.r3.5HG0441610"/>
</dbReference>
<dbReference type="Proteomes" id="UP000011116">
    <property type="component" value="Chromosome 5H"/>
</dbReference>
<sequence length="157" mass="17338">MLNCLESASIIAPPIKHKRSSSNKPQTEPWSAAPNTEHPNRTRTGTGTSLDSTAEQDRNSARLGDKKRRKRKDRYRPPRGGRRGVRKDVPGGRVRRAGARGGDVPLYQAAGRCPYCGGGVVATDVESAPRICYVPLCFRVRRRFHCSLCSRRLAAIV</sequence>
<evidence type="ECO:0000313" key="3">
    <source>
        <dbReference type="Proteomes" id="UP000011116"/>
    </source>
</evidence>
<accession>A0A8I6XP89</accession>
<protein>
    <submittedName>
        <fullName evidence="2">Uncharacterized protein</fullName>
    </submittedName>
</protein>
<dbReference type="RefSeq" id="XP_044948765.1">
    <property type="nucleotide sequence ID" value="XM_045092830.1"/>
</dbReference>
<gene>
    <name evidence="2" type="primary">LOC123398353</name>
</gene>
<feature type="compositionally biased region" description="Polar residues" evidence="1">
    <location>
        <begin position="42"/>
        <end position="53"/>
    </location>
</feature>
<dbReference type="OrthoDB" id="610577at2759"/>
<dbReference type="AlphaFoldDB" id="A0A8I6XP89"/>
<feature type="region of interest" description="Disordered" evidence="1">
    <location>
        <begin position="1"/>
        <end position="97"/>
    </location>
</feature>
<dbReference type="Gramene" id="HORVU.MOREX.r3.5HG0441610.1">
    <property type="protein sequence ID" value="HORVU.MOREX.r3.5HG0441610.1.CDS1"/>
    <property type="gene ID" value="HORVU.MOREX.r3.5HG0441610"/>
</dbReference>
<keyword evidence="3" id="KW-1185">Reference proteome</keyword>
<dbReference type="Gramene" id="HORVU.MOREX.r2.5HG0365610.1">
    <property type="protein sequence ID" value="HORVU.MOREX.r2.5HG0365610.1.CDS.1"/>
    <property type="gene ID" value="HORVU.MOREX.r2.5HG0365610"/>
</dbReference>
<feature type="compositionally biased region" description="Basic residues" evidence="1">
    <location>
        <begin position="65"/>
        <end position="85"/>
    </location>
</feature>
<dbReference type="PANTHER" id="PTHR33320">
    <property type="entry name" value="METHIONYL-TRNA SYNTHETASE"/>
    <property type="match status" value="1"/>
</dbReference>
<dbReference type="KEGG" id="hvg:123398353"/>
<organism evidence="2 3">
    <name type="scientific">Hordeum vulgare subsp. vulgare</name>
    <name type="common">Domesticated barley</name>
    <dbReference type="NCBI Taxonomy" id="112509"/>
    <lineage>
        <taxon>Eukaryota</taxon>
        <taxon>Viridiplantae</taxon>
        <taxon>Streptophyta</taxon>
        <taxon>Embryophyta</taxon>
        <taxon>Tracheophyta</taxon>
        <taxon>Spermatophyta</taxon>
        <taxon>Magnoliopsida</taxon>
        <taxon>Liliopsida</taxon>
        <taxon>Poales</taxon>
        <taxon>Poaceae</taxon>
        <taxon>BOP clade</taxon>
        <taxon>Pooideae</taxon>
        <taxon>Triticodae</taxon>
        <taxon>Triticeae</taxon>
        <taxon>Hordeinae</taxon>
        <taxon>Hordeum</taxon>
    </lineage>
</organism>
<evidence type="ECO:0000256" key="1">
    <source>
        <dbReference type="SAM" id="MobiDB-lite"/>
    </source>
</evidence>
<name>A0A8I6XP89_HORVV</name>
<feature type="compositionally biased region" description="Basic and acidic residues" evidence="1">
    <location>
        <begin position="55"/>
        <end position="64"/>
    </location>
</feature>
<reference evidence="2" key="2">
    <citation type="submission" date="2020-10" db="EMBL/GenBank/DDBJ databases">
        <authorList>
            <person name="Scholz U."/>
            <person name="Mascher M."/>
            <person name="Fiebig A."/>
        </authorList>
    </citation>
    <scope>NUCLEOTIDE SEQUENCE [LARGE SCALE GENOMIC DNA]</scope>
    <source>
        <strain evidence="2">cv. Morex</strain>
    </source>
</reference>